<protein>
    <submittedName>
        <fullName evidence="4">Biofilm PGA synthesis lipoprotein PgaB</fullName>
    </submittedName>
</protein>
<evidence type="ECO:0000313" key="5">
    <source>
        <dbReference type="Proteomes" id="UP000295509"/>
    </source>
</evidence>
<reference evidence="4 5" key="1">
    <citation type="submission" date="2019-03" db="EMBL/GenBank/DDBJ databases">
        <title>Genomic Encyclopedia of Type Strains, Phase III (KMG-III): the genomes of soil and plant-associated and newly described type strains.</title>
        <authorList>
            <person name="Whitman W."/>
        </authorList>
    </citation>
    <scope>NUCLEOTIDE SEQUENCE [LARGE SCALE GENOMIC DNA]</scope>
    <source>
        <strain evidence="4 5">LMG 29544</strain>
    </source>
</reference>
<gene>
    <name evidence="4" type="ORF">BX592_105193</name>
</gene>
<dbReference type="Pfam" id="PF01522">
    <property type="entry name" value="Polysacc_deac_1"/>
    <property type="match status" value="1"/>
</dbReference>
<dbReference type="GO" id="GO:0043708">
    <property type="term" value="P:cell adhesion involved in biofilm formation"/>
    <property type="evidence" value="ECO:0007669"/>
    <property type="project" value="InterPro"/>
</dbReference>
<dbReference type="PROSITE" id="PS51318">
    <property type="entry name" value="TAT"/>
    <property type="match status" value="1"/>
</dbReference>
<dbReference type="NCBIfam" id="TIGR03938">
    <property type="entry name" value="deacetyl_PgaB"/>
    <property type="match status" value="1"/>
</dbReference>
<feature type="chain" id="PRO_5020351448" evidence="2">
    <location>
        <begin position="28"/>
        <end position="695"/>
    </location>
</feature>
<dbReference type="PANTHER" id="PTHR34216">
    <property type="match status" value="1"/>
</dbReference>
<dbReference type="Pfam" id="PF14883">
    <property type="entry name" value="GHL13"/>
    <property type="match status" value="1"/>
</dbReference>
<dbReference type="Gene3D" id="3.20.20.370">
    <property type="entry name" value="Glycoside hydrolase/deacetylase"/>
    <property type="match status" value="1"/>
</dbReference>
<dbReference type="RefSeq" id="WP_134191236.1">
    <property type="nucleotide sequence ID" value="NZ_JBHLUW010000027.1"/>
</dbReference>
<dbReference type="AlphaFoldDB" id="A0A4R8LZK6"/>
<dbReference type="EMBL" id="SORE01000005">
    <property type="protein sequence ID" value="TDY52309.1"/>
    <property type="molecule type" value="Genomic_DNA"/>
</dbReference>
<proteinExistence type="predicted"/>
<dbReference type="OrthoDB" id="9814639at2"/>
<dbReference type="GO" id="GO:0005975">
    <property type="term" value="P:carbohydrate metabolic process"/>
    <property type="evidence" value="ECO:0007669"/>
    <property type="project" value="InterPro"/>
</dbReference>
<dbReference type="InterPro" id="IPR023854">
    <property type="entry name" value="PGA_deacetylase_PgaB"/>
</dbReference>
<accession>A0A4R8LZK6</accession>
<dbReference type="PROSITE" id="PS51677">
    <property type="entry name" value="NODB"/>
    <property type="match status" value="1"/>
</dbReference>
<organism evidence="4 5">
    <name type="scientific">Paraburkholderia rhizosphaerae</name>
    <dbReference type="NCBI Taxonomy" id="480658"/>
    <lineage>
        <taxon>Bacteria</taxon>
        <taxon>Pseudomonadati</taxon>
        <taxon>Pseudomonadota</taxon>
        <taxon>Betaproteobacteria</taxon>
        <taxon>Burkholderiales</taxon>
        <taxon>Burkholderiaceae</taxon>
        <taxon>Paraburkholderia</taxon>
    </lineage>
</organism>
<comment type="caution">
    <text evidence="4">The sequence shown here is derived from an EMBL/GenBank/DDBJ whole genome shotgun (WGS) entry which is preliminary data.</text>
</comment>
<dbReference type="SUPFAM" id="SSF88713">
    <property type="entry name" value="Glycoside hydrolase/deacetylase"/>
    <property type="match status" value="1"/>
</dbReference>
<dbReference type="GO" id="GO:0016810">
    <property type="term" value="F:hydrolase activity, acting on carbon-nitrogen (but not peptide) bonds"/>
    <property type="evidence" value="ECO:0007669"/>
    <property type="project" value="InterPro"/>
</dbReference>
<feature type="domain" description="NodB homology" evidence="3">
    <location>
        <begin position="109"/>
        <end position="358"/>
    </location>
</feature>
<dbReference type="PANTHER" id="PTHR34216:SF7">
    <property type="entry name" value="POLY-BETA-1,6-N-ACETYL-D-GLUCOSAMINE N-DEACETYLASE"/>
    <property type="match status" value="1"/>
</dbReference>
<dbReference type="Gene3D" id="3.20.20.80">
    <property type="entry name" value="Glycosidases"/>
    <property type="match status" value="1"/>
</dbReference>
<evidence type="ECO:0000256" key="2">
    <source>
        <dbReference type="SAM" id="SignalP"/>
    </source>
</evidence>
<evidence type="ECO:0000256" key="1">
    <source>
        <dbReference type="ARBA" id="ARBA00022729"/>
    </source>
</evidence>
<dbReference type="InterPro" id="IPR051398">
    <property type="entry name" value="Polysacch_Deacetylase"/>
</dbReference>
<dbReference type="InterPro" id="IPR002509">
    <property type="entry name" value="NODB_dom"/>
</dbReference>
<keyword evidence="5" id="KW-1185">Reference proteome</keyword>
<dbReference type="PROSITE" id="PS51257">
    <property type="entry name" value="PROKAR_LIPOPROTEIN"/>
    <property type="match status" value="1"/>
</dbReference>
<sequence length="695" mass="77853">MQSRRRFICGCLGAMAGCSLFSGLAPAKLVDILPPSDPADGKTFRVICFHDVRDNLLASFNSQNMIDPYAVDTGTLTSIFSWLQSSGYHPITVKDVEASRNGGKPLPPRAVMLTFDDGFRSHYTKVLPLLERFKFPAVMGIVTSWVDTPPNQKIRLAINLEVPRDTFMSWDEVSQLAKSPLVELASHTHDLHHGAIANPQGNELPAATSHLYLQDQKRYETDEEFEARVQNDLSACLRRLHDHAGVTIRSMVWPYGAENQPVRKISRSLGMHTQFSLEAGPNTPDVPLDRLRRNLMTYDVDVGGFERAMREPATNRGQVNPVERVVRVSLDDVYDPDGAVQEKKLGVLIQRIYDMRPSSVYLQAYSDPNNTGAAEALYFPNRHLPMRADLFSRAAWQLNTRSQVQVYAWMPLLAFRLPADQAGRVELVTAAAGAPADRRAAKMVRLSPFDPAAQTMIREIYADMGKYSAFTGLLFGGDAMLDDYEDAGRHAAQTFQRWGLPADIGTIRSTPELMTRWTAAKTRYLVDFSMELEKIVLDSQNGGDVLTARDLYADVLLDRAAEARFSQNYDSFLHAYDFVALLAMPPGERYGSINGRLDSLADITSTVPDGLRKTVYQLPVIDPQTGQDISSDRLLEEMRYLRQRGVVNFGYYPDRFSADMPQMVTMRDVMSLRARLDPTSINALLQAQQRKGVTR</sequence>
<dbReference type="InterPro" id="IPR032772">
    <property type="entry name" value="PGA_deacetylase_PgaB_C"/>
</dbReference>
<evidence type="ECO:0000313" key="4">
    <source>
        <dbReference type="EMBL" id="TDY52309.1"/>
    </source>
</evidence>
<keyword evidence="4" id="KW-0449">Lipoprotein</keyword>
<name>A0A4R8LZK6_9BURK</name>
<dbReference type="InterPro" id="IPR011330">
    <property type="entry name" value="Glyco_hydro/deAcase_b/a-brl"/>
</dbReference>
<evidence type="ECO:0000259" key="3">
    <source>
        <dbReference type="PROSITE" id="PS51677"/>
    </source>
</evidence>
<keyword evidence="1 2" id="KW-0732">Signal</keyword>
<dbReference type="InterPro" id="IPR006311">
    <property type="entry name" value="TAT_signal"/>
</dbReference>
<dbReference type="Proteomes" id="UP000295509">
    <property type="component" value="Unassembled WGS sequence"/>
</dbReference>
<feature type="signal peptide" evidence="2">
    <location>
        <begin position="1"/>
        <end position="27"/>
    </location>
</feature>